<feature type="compositionally biased region" description="Basic and acidic residues" evidence="8">
    <location>
        <begin position="327"/>
        <end position="339"/>
    </location>
</feature>
<feature type="region of interest" description="Disordered" evidence="8">
    <location>
        <begin position="325"/>
        <end position="349"/>
    </location>
</feature>
<comment type="function">
    <text evidence="1">Involved in the import of GDP-mannose from the cytoplasm into the Golgi lumen.</text>
</comment>
<dbReference type="Proteomes" id="UP000053599">
    <property type="component" value="Unassembled WGS sequence"/>
</dbReference>
<feature type="transmembrane region" description="Helical" evidence="9">
    <location>
        <begin position="9"/>
        <end position="28"/>
    </location>
</feature>
<feature type="transmembrane region" description="Helical" evidence="9">
    <location>
        <begin position="128"/>
        <end position="146"/>
    </location>
</feature>
<keyword evidence="7 9" id="KW-0472">Membrane</keyword>
<feature type="transmembrane region" description="Helical" evidence="9">
    <location>
        <begin position="40"/>
        <end position="60"/>
    </location>
</feature>
<evidence type="ECO:0000256" key="4">
    <source>
        <dbReference type="ARBA" id="ARBA00011182"/>
    </source>
</evidence>
<comment type="similarity">
    <text evidence="3">Belongs to the TPT transporter family. SLC35D subfamily.</text>
</comment>
<dbReference type="InterPro" id="IPR004853">
    <property type="entry name" value="Sugar_P_trans_dom"/>
</dbReference>
<evidence type="ECO:0000256" key="9">
    <source>
        <dbReference type="SAM" id="Phobius"/>
    </source>
</evidence>
<gene>
    <name evidence="11" type="ORF">PV11_05039</name>
</gene>
<evidence type="ECO:0000256" key="5">
    <source>
        <dbReference type="ARBA" id="ARBA00022692"/>
    </source>
</evidence>
<dbReference type="Pfam" id="PF03151">
    <property type="entry name" value="TPT"/>
    <property type="match status" value="1"/>
</dbReference>
<dbReference type="InterPro" id="IPR050186">
    <property type="entry name" value="TPT_transporter"/>
</dbReference>
<evidence type="ECO:0000256" key="3">
    <source>
        <dbReference type="ARBA" id="ARBA00010425"/>
    </source>
</evidence>
<evidence type="ECO:0000313" key="11">
    <source>
        <dbReference type="EMBL" id="KIV82977.1"/>
    </source>
</evidence>
<feature type="transmembrane region" description="Helical" evidence="9">
    <location>
        <begin position="187"/>
        <end position="209"/>
    </location>
</feature>
<evidence type="ECO:0000256" key="7">
    <source>
        <dbReference type="ARBA" id="ARBA00023136"/>
    </source>
</evidence>
<dbReference type="PANTHER" id="PTHR11132">
    <property type="entry name" value="SOLUTE CARRIER FAMILY 35"/>
    <property type="match status" value="1"/>
</dbReference>
<comment type="subunit">
    <text evidence="4">Homooligomer.</text>
</comment>
<feature type="transmembrane region" description="Helical" evidence="9">
    <location>
        <begin position="229"/>
        <end position="247"/>
    </location>
</feature>
<evidence type="ECO:0000256" key="6">
    <source>
        <dbReference type="ARBA" id="ARBA00022989"/>
    </source>
</evidence>
<proteinExistence type="inferred from homology"/>
<dbReference type="STRING" id="1016849.A0A0D1YJB6"/>
<evidence type="ECO:0000256" key="8">
    <source>
        <dbReference type="SAM" id="MobiDB-lite"/>
    </source>
</evidence>
<sequence length="349" mass="37942">MADQSPTRLYVSLAVGFHICTALSVTILNKAVLNTLPVPVMLLLCQTLMSITLIHLGSLFKIYTLPRLDYGFIRGVLPLLAMKIIAQLSKTYCLLNVNASFYQIARGLLLPFTILLSLVFLQSSRPNPFALAACAITTLGFVLGVSGEAVGQTSTVGIAWGVWSSLTTALESVLVKYLALKCGIIDLVYVTSMATVPVYATLAVINGEFWQMAALGVTHPIMLRFEREVFVSGLFNLALSAAAYLQIRVTSPTTHMISTAARGVLQSILAVLFLGHERLTRSRVTSIGVILGGTMLYTFVKEMEKRATASKSVLPLHKPFEGQASLMKEEEKDGSRKSIEVQPLNEKCP</sequence>
<evidence type="ECO:0000259" key="10">
    <source>
        <dbReference type="Pfam" id="PF03151"/>
    </source>
</evidence>
<keyword evidence="5 9" id="KW-0812">Transmembrane</keyword>
<organism evidence="11 12">
    <name type="scientific">Exophiala sideris</name>
    <dbReference type="NCBI Taxonomy" id="1016849"/>
    <lineage>
        <taxon>Eukaryota</taxon>
        <taxon>Fungi</taxon>
        <taxon>Dikarya</taxon>
        <taxon>Ascomycota</taxon>
        <taxon>Pezizomycotina</taxon>
        <taxon>Eurotiomycetes</taxon>
        <taxon>Chaetothyriomycetidae</taxon>
        <taxon>Chaetothyriales</taxon>
        <taxon>Herpotrichiellaceae</taxon>
        <taxon>Exophiala</taxon>
    </lineage>
</organism>
<protein>
    <recommendedName>
        <fullName evidence="10">Sugar phosphate transporter domain-containing protein</fullName>
    </recommendedName>
</protein>
<evidence type="ECO:0000313" key="12">
    <source>
        <dbReference type="Proteomes" id="UP000053599"/>
    </source>
</evidence>
<keyword evidence="6 9" id="KW-1133">Transmembrane helix</keyword>
<comment type="subcellular location">
    <subcellularLocation>
        <location evidence="2">Endoplasmic reticulum membrane</location>
        <topology evidence="2">Multi-pass membrane protein</topology>
    </subcellularLocation>
</comment>
<accession>A0A0D1YJB6</accession>
<feature type="transmembrane region" description="Helical" evidence="9">
    <location>
        <begin position="282"/>
        <end position="300"/>
    </location>
</feature>
<dbReference type="EMBL" id="KN846952">
    <property type="protein sequence ID" value="KIV82977.1"/>
    <property type="molecule type" value="Genomic_DNA"/>
</dbReference>
<feature type="transmembrane region" description="Helical" evidence="9">
    <location>
        <begin position="72"/>
        <end position="89"/>
    </location>
</feature>
<dbReference type="GO" id="GO:0005789">
    <property type="term" value="C:endoplasmic reticulum membrane"/>
    <property type="evidence" value="ECO:0007669"/>
    <property type="project" value="UniProtKB-SubCell"/>
</dbReference>
<dbReference type="HOGENOM" id="CLU_044894_0_1_1"/>
<reference evidence="11 12" key="1">
    <citation type="submission" date="2015-01" db="EMBL/GenBank/DDBJ databases">
        <title>The Genome Sequence of Exophiala sideris CBS121828.</title>
        <authorList>
            <consortium name="The Broad Institute Genomics Platform"/>
            <person name="Cuomo C."/>
            <person name="de Hoog S."/>
            <person name="Gorbushina A."/>
            <person name="Stielow B."/>
            <person name="Teixiera M."/>
            <person name="Abouelleil A."/>
            <person name="Chapman S.B."/>
            <person name="Priest M."/>
            <person name="Young S.K."/>
            <person name="Wortman J."/>
            <person name="Nusbaum C."/>
            <person name="Birren B."/>
        </authorList>
    </citation>
    <scope>NUCLEOTIDE SEQUENCE [LARGE SCALE GENOMIC DNA]</scope>
    <source>
        <strain evidence="11 12">CBS 121828</strain>
    </source>
</reference>
<dbReference type="OrthoDB" id="5547497at2759"/>
<evidence type="ECO:0000256" key="1">
    <source>
        <dbReference type="ARBA" id="ARBA00003420"/>
    </source>
</evidence>
<dbReference type="AlphaFoldDB" id="A0A0D1YJB6"/>
<feature type="transmembrane region" description="Helical" evidence="9">
    <location>
        <begin position="101"/>
        <end position="121"/>
    </location>
</feature>
<evidence type="ECO:0000256" key="2">
    <source>
        <dbReference type="ARBA" id="ARBA00004477"/>
    </source>
</evidence>
<feature type="domain" description="Sugar phosphate transporter" evidence="10">
    <location>
        <begin position="21"/>
        <end position="297"/>
    </location>
</feature>
<name>A0A0D1YJB6_9EURO</name>